<keyword evidence="1" id="KW-0472">Membrane</keyword>
<dbReference type="RefSeq" id="WP_146514261.1">
    <property type="nucleotide sequence ID" value="NZ_SJPI01000001.1"/>
</dbReference>
<dbReference type="NCBIfam" id="TIGR02532">
    <property type="entry name" value="IV_pilin_GFxxxE"/>
    <property type="match status" value="1"/>
</dbReference>
<dbReference type="PANTHER" id="PTHR30093">
    <property type="entry name" value="GENERAL SECRETION PATHWAY PROTEIN G"/>
    <property type="match status" value="1"/>
</dbReference>
<gene>
    <name evidence="3" type="ORF">Pla22_18070</name>
</gene>
<keyword evidence="4" id="KW-1185">Reference proteome</keyword>
<dbReference type="Pfam" id="PF07596">
    <property type="entry name" value="SBP_bac_10"/>
    <property type="match status" value="1"/>
</dbReference>
<dbReference type="InterPro" id="IPR045584">
    <property type="entry name" value="Pilin-like"/>
</dbReference>
<feature type="transmembrane region" description="Helical" evidence="1">
    <location>
        <begin position="24"/>
        <end position="47"/>
    </location>
</feature>
<accession>A0A5C5WWD6</accession>
<dbReference type="Pfam" id="PF07963">
    <property type="entry name" value="N_methyl"/>
    <property type="match status" value="1"/>
</dbReference>
<dbReference type="SUPFAM" id="SSF54523">
    <property type="entry name" value="Pili subunits"/>
    <property type="match status" value="1"/>
</dbReference>
<dbReference type="InterPro" id="IPR012902">
    <property type="entry name" value="N_methyl_site"/>
</dbReference>
<reference evidence="3 4" key="1">
    <citation type="submission" date="2019-02" db="EMBL/GenBank/DDBJ databases">
        <title>Deep-cultivation of Planctomycetes and their phenomic and genomic characterization uncovers novel biology.</title>
        <authorList>
            <person name="Wiegand S."/>
            <person name="Jogler M."/>
            <person name="Boedeker C."/>
            <person name="Pinto D."/>
            <person name="Vollmers J."/>
            <person name="Rivas-Marin E."/>
            <person name="Kohn T."/>
            <person name="Peeters S.H."/>
            <person name="Heuer A."/>
            <person name="Rast P."/>
            <person name="Oberbeckmann S."/>
            <person name="Bunk B."/>
            <person name="Jeske O."/>
            <person name="Meyerdierks A."/>
            <person name="Storesund J.E."/>
            <person name="Kallscheuer N."/>
            <person name="Luecker S."/>
            <person name="Lage O.M."/>
            <person name="Pohl T."/>
            <person name="Merkel B.J."/>
            <person name="Hornburger P."/>
            <person name="Mueller R.-W."/>
            <person name="Bruemmer F."/>
            <person name="Labrenz M."/>
            <person name="Spormann A.M."/>
            <person name="Op Den Camp H."/>
            <person name="Overmann J."/>
            <person name="Amann R."/>
            <person name="Jetten M.S.M."/>
            <person name="Mascher T."/>
            <person name="Medema M.H."/>
            <person name="Devos D.P."/>
            <person name="Kaster A.-K."/>
            <person name="Ovreas L."/>
            <person name="Rohde M."/>
            <person name="Galperin M.Y."/>
            <person name="Jogler C."/>
        </authorList>
    </citation>
    <scope>NUCLEOTIDE SEQUENCE [LARGE SCALE GENOMIC DNA]</scope>
    <source>
        <strain evidence="3 4">Pla22</strain>
    </source>
</reference>
<dbReference type="OrthoDB" id="241541at2"/>
<feature type="domain" description="DUF1559" evidence="2">
    <location>
        <begin position="50"/>
        <end position="366"/>
    </location>
</feature>
<keyword evidence="1" id="KW-0812">Transmembrane</keyword>
<dbReference type="EMBL" id="SJPI01000001">
    <property type="protein sequence ID" value="TWT54172.1"/>
    <property type="molecule type" value="Genomic_DNA"/>
</dbReference>
<dbReference type="Gene3D" id="3.30.700.10">
    <property type="entry name" value="Glycoprotein, Type 4 Pilin"/>
    <property type="match status" value="1"/>
</dbReference>
<keyword evidence="1" id="KW-1133">Transmembrane helix</keyword>
<comment type="caution">
    <text evidence="3">The sequence shown here is derived from an EMBL/GenBank/DDBJ whole genome shotgun (WGS) entry which is preliminary data.</text>
</comment>
<name>A0A5C5WWD6_9BACT</name>
<dbReference type="InterPro" id="IPR011453">
    <property type="entry name" value="DUF1559"/>
</dbReference>
<sequence length="411" mass="44956">MNAKIIQCGTDRKRPDYENQPSGFTIMEVLVVTAIIAILLGLLLPATRGAREAARRMSCSNNFKQLGLGLHNFHAAFKSLPMQMGGTYELDSDSGGWERPGNNRYRLSFLVEVLPFVEQQRLWEQIRNGDSGRDGDASYASMGPAPWTRQYEPWQSEIPVYRCPSDPGVGLPAHGRTNYAACIGDALHWMNTGATRFDVNKREWVTDRDKQIEASGRGVFVPRQSTLFRQLTDGLTNTIMCGEIVSGRSDGDVRSQGLMQQSWSRIHDQSLLCKEFIDPKRPGYWKLTSGGPPGLGQGDQQRGFRWADGAGLYTSVNMVLPPNREVCMAGGDSGIGSLTVSSRHQGGAHVLLADGAVVFITDSIDAGDPSELPVMLGGQGARAPGSKSPYGLWGALATKQSDERIEEQLNH</sequence>
<proteinExistence type="predicted"/>
<dbReference type="NCBIfam" id="TIGR04294">
    <property type="entry name" value="pre_pil_HX9DG"/>
    <property type="match status" value="1"/>
</dbReference>
<evidence type="ECO:0000259" key="2">
    <source>
        <dbReference type="Pfam" id="PF07596"/>
    </source>
</evidence>
<dbReference type="InterPro" id="IPR027558">
    <property type="entry name" value="Pre_pil_HX9DG_C"/>
</dbReference>
<dbReference type="PANTHER" id="PTHR30093:SF2">
    <property type="entry name" value="TYPE II SECRETION SYSTEM PROTEIN H"/>
    <property type="match status" value="1"/>
</dbReference>
<evidence type="ECO:0000313" key="4">
    <source>
        <dbReference type="Proteomes" id="UP000316598"/>
    </source>
</evidence>
<dbReference type="Proteomes" id="UP000316598">
    <property type="component" value="Unassembled WGS sequence"/>
</dbReference>
<dbReference type="AlphaFoldDB" id="A0A5C5WWD6"/>
<evidence type="ECO:0000256" key="1">
    <source>
        <dbReference type="SAM" id="Phobius"/>
    </source>
</evidence>
<protein>
    <recommendedName>
        <fullName evidence="2">DUF1559 domain-containing protein</fullName>
    </recommendedName>
</protein>
<organism evidence="3 4">
    <name type="scientific">Rubripirellula amarantea</name>
    <dbReference type="NCBI Taxonomy" id="2527999"/>
    <lineage>
        <taxon>Bacteria</taxon>
        <taxon>Pseudomonadati</taxon>
        <taxon>Planctomycetota</taxon>
        <taxon>Planctomycetia</taxon>
        <taxon>Pirellulales</taxon>
        <taxon>Pirellulaceae</taxon>
        <taxon>Rubripirellula</taxon>
    </lineage>
</organism>
<evidence type="ECO:0000313" key="3">
    <source>
        <dbReference type="EMBL" id="TWT54172.1"/>
    </source>
</evidence>